<dbReference type="EMBL" id="CAXIEN010000193">
    <property type="protein sequence ID" value="CAL1285695.1"/>
    <property type="molecule type" value="Genomic_DNA"/>
</dbReference>
<accession>A0AAV2APL9</accession>
<dbReference type="AlphaFoldDB" id="A0AAV2APL9"/>
<sequence>MQEFPVNCNLPSLSTTDESGREVRILQISDEWTIVCVMNNLIRNIFLPNFQIISIEIHRKNTAKECSVSGELIITQQGFQVFQKKFSQFFEAAKSCAVMDSGISLNYSPQLWFQGFVKISDAREKQQVCLGNEESKLKIELKSLEGLSNDFERLLHPESSCPADITLKCNGVSITAHKTILSARSPVFAAMFAHQMKESLKNEVDITDIDESTLRALLKYIYTGKISNLTVDSAAELLFAADQRQLQDLKAVCSHYLKDALSPQNVWKILVLGDMYSADLKTFAVDYICNNCGEFSVIEKTEEWKQLRKERQDLAMELLESLVKYREGKKKH</sequence>
<reference evidence="2 3" key="1">
    <citation type="submission" date="2024-04" db="EMBL/GenBank/DDBJ databases">
        <authorList>
            <person name="Rising A."/>
            <person name="Reimegard J."/>
            <person name="Sonavane S."/>
            <person name="Akerstrom W."/>
            <person name="Nylinder S."/>
            <person name="Hedman E."/>
            <person name="Kallberg Y."/>
        </authorList>
    </citation>
    <scope>NUCLEOTIDE SEQUENCE [LARGE SCALE GENOMIC DNA]</scope>
</reference>
<gene>
    <name evidence="2" type="ORF">LARSCL_LOCUS13858</name>
</gene>
<comment type="caution">
    <text evidence="2">The sequence shown here is derived from an EMBL/GenBank/DDBJ whole genome shotgun (WGS) entry which is preliminary data.</text>
</comment>
<organism evidence="2 3">
    <name type="scientific">Larinioides sclopetarius</name>
    <dbReference type="NCBI Taxonomy" id="280406"/>
    <lineage>
        <taxon>Eukaryota</taxon>
        <taxon>Metazoa</taxon>
        <taxon>Ecdysozoa</taxon>
        <taxon>Arthropoda</taxon>
        <taxon>Chelicerata</taxon>
        <taxon>Arachnida</taxon>
        <taxon>Araneae</taxon>
        <taxon>Araneomorphae</taxon>
        <taxon>Entelegynae</taxon>
        <taxon>Araneoidea</taxon>
        <taxon>Araneidae</taxon>
        <taxon>Larinioides</taxon>
    </lineage>
</organism>
<evidence type="ECO:0000259" key="1">
    <source>
        <dbReference type="PROSITE" id="PS50097"/>
    </source>
</evidence>
<dbReference type="InterPro" id="IPR000210">
    <property type="entry name" value="BTB/POZ_dom"/>
</dbReference>
<keyword evidence="3" id="KW-1185">Reference proteome</keyword>
<protein>
    <recommendedName>
        <fullName evidence="1">BTB domain-containing protein</fullName>
    </recommendedName>
</protein>
<dbReference type="InterPro" id="IPR011333">
    <property type="entry name" value="SKP1/BTB/POZ_sf"/>
</dbReference>
<evidence type="ECO:0000313" key="2">
    <source>
        <dbReference type="EMBL" id="CAL1285695.1"/>
    </source>
</evidence>
<proteinExistence type="predicted"/>
<dbReference type="FunFam" id="3.30.710.10:FF:000159">
    <property type="entry name" value="Speckle-type POZ protein B"/>
    <property type="match status" value="1"/>
</dbReference>
<dbReference type="PANTHER" id="PTHR24413">
    <property type="entry name" value="SPECKLE-TYPE POZ PROTEIN"/>
    <property type="match status" value="1"/>
</dbReference>
<name>A0AAV2APL9_9ARAC</name>
<feature type="domain" description="BTB" evidence="1">
    <location>
        <begin position="163"/>
        <end position="230"/>
    </location>
</feature>
<dbReference type="SUPFAM" id="SSF54695">
    <property type="entry name" value="POZ domain"/>
    <property type="match status" value="1"/>
</dbReference>
<dbReference type="Gene3D" id="1.25.40.420">
    <property type="match status" value="1"/>
</dbReference>
<dbReference type="PROSITE" id="PS50097">
    <property type="entry name" value="BTB"/>
    <property type="match status" value="1"/>
</dbReference>
<dbReference type="Proteomes" id="UP001497382">
    <property type="component" value="Unassembled WGS sequence"/>
</dbReference>
<dbReference type="SMART" id="SM00225">
    <property type="entry name" value="BTB"/>
    <property type="match status" value="1"/>
</dbReference>
<dbReference type="Pfam" id="PF00651">
    <property type="entry name" value="BTB"/>
    <property type="match status" value="1"/>
</dbReference>
<evidence type="ECO:0000313" key="3">
    <source>
        <dbReference type="Proteomes" id="UP001497382"/>
    </source>
</evidence>
<dbReference type="Gene3D" id="3.30.710.10">
    <property type="entry name" value="Potassium Channel Kv1.1, Chain A"/>
    <property type="match status" value="1"/>
</dbReference>